<dbReference type="Gene3D" id="1.25.40.10">
    <property type="entry name" value="Tetratricopeptide repeat domain"/>
    <property type="match status" value="2"/>
</dbReference>
<dbReference type="Pfam" id="PF13432">
    <property type="entry name" value="TPR_16"/>
    <property type="match status" value="2"/>
</dbReference>
<dbReference type="GO" id="GO:0042802">
    <property type="term" value="F:identical protein binding"/>
    <property type="evidence" value="ECO:0007669"/>
    <property type="project" value="InterPro"/>
</dbReference>
<organism evidence="2 3">
    <name type="scientific">Quadrisphaera setariae</name>
    <dbReference type="NCBI Taxonomy" id="2593304"/>
    <lineage>
        <taxon>Bacteria</taxon>
        <taxon>Bacillati</taxon>
        <taxon>Actinomycetota</taxon>
        <taxon>Actinomycetes</taxon>
        <taxon>Kineosporiales</taxon>
        <taxon>Kineosporiaceae</taxon>
        <taxon>Quadrisphaera</taxon>
    </lineage>
</organism>
<accession>A0A5C8ZHQ5</accession>
<evidence type="ECO:0000256" key="1">
    <source>
        <dbReference type="SAM" id="MobiDB-lite"/>
    </source>
</evidence>
<dbReference type="EMBL" id="VKAC01000002">
    <property type="protein sequence ID" value="TXR57595.1"/>
    <property type="molecule type" value="Genomic_DNA"/>
</dbReference>
<name>A0A5C8ZHQ5_9ACTN</name>
<protein>
    <submittedName>
        <fullName evidence="2">Tetratricopeptide repeat protein</fullName>
    </submittedName>
</protein>
<dbReference type="PANTHER" id="PTHR11102">
    <property type="entry name" value="SEL-1-LIKE PROTEIN"/>
    <property type="match status" value="1"/>
</dbReference>
<dbReference type="AlphaFoldDB" id="A0A5C8ZHQ5"/>
<feature type="compositionally biased region" description="Basic residues" evidence="1">
    <location>
        <begin position="294"/>
        <end position="306"/>
    </location>
</feature>
<evidence type="ECO:0000313" key="3">
    <source>
        <dbReference type="Proteomes" id="UP000321234"/>
    </source>
</evidence>
<comment type="caution">
    <text evidence="2">The sequence shown here is derived from an EMBL/GenBank/DDBJ whole genome shotgun (WGS) entry which is preliminary data.</text>
</comment>
<sequence length="316" mass="33961">MITQSTADQDEDDDEGSDLYCVGYDLAEAGEHGRAVVVFTRSAELGYADALHALGNSLRELGRTEEAVRAFTDAEAAGVTESVLNLGHALRQLDDLAGAAEAYQRAREAGDPRAAMCLADVWRSLGDADGARALLEGSAAAGDAWSAGELAVWMLQDLDHDLGAVQVGGRVESLLRQAVDVDGDARADLARVLRHRGELDEAESLLRTGHADGHTDCSITLALLLEEDRGDVAGAEQVLRAAADADELSAWNNLALLLRDQGRLLEAEDALRRGVRGGDALAAENLRELRRDHRRQLGRAHRRARRRVQEPVVPAS</sequence>
<dbReference type="InterPro" id="IPR011717">
    <property type="entry name" value="TPR-4"/>
</dbReference>
<evidence type="ECO:0000313" key="2">
    <source>
        <dbReference type="EMBL" id="TXR57595.1"/>
    </source>
</evidence>
<dbReference type="RefSeq" id="WP_147925234.1">
    <property type="nucleotide sequence ID" value="NZ_VKAC01000002.1"/>
</dbReference>
<feature type="region of interest" description="Disordered" evidence="1">
    <location>
        <begin position="294"/>
        <end position="316"/>
    </location>
</feature>
<reference evidence="2 3" key="1">
    <citation type="submission" date="2019-07" db="EMBL/GenBank/DDBJ databases">
        <title>Quadrisphaera sp. strain DD2A genome sequencing and assembly.</title>
        <authorList>
            <person name="Kim I."/>
        </authorList>
    </citation>
    <scope>NUCLEOTIDE SEQUENCE [LARGE SCALE GENOMIC DNA]</scope>
    <source>
        <strain evidence="2 3">DD2A</strain>
    </source>
</reference>
<dbReference type="Proteomes" id="UP000321234">
    <property type="component" value="Unassembled WGS sequence"/>
</dbReference>
<dbReference type="PANTHER" id="PTHR11102:SF160">
    <property type="entry name" value="ERAD-ASSOCIATED E3 UBIQUITIN-PROTEIN LIGASE COMPONENT HRD3"/>
    <property type="match status" value="1"/>
</dbReference>
<gene>
    <name evidence="2" type="ORF">FMM08_05095</name>
</gene>
<proteinExistence type="predicted"/>
<dbReference type="InterPro" id="IPR011990">
    <property type="entry name" value="TPR-like_helical_dom_sf"/>
</dbReference>
<dbReference type="Pfam" id="PF07721">
    <property type="entry name" value="TPR_4"/>
    <property type="match status" value="2"/>
</dbReference>
<dbReference type="OrthoDB" id="3964962at2"/>
<keyword evidence="3" id="KW-1185">Reference proteome</keyword>
<dbReference type="InterPro" id="IPR050767">
    <property type="entry name" value="Sel1_AlgK"/>
</dbReference>
<dbReference type="SUPFAM" id="SSF81901">
    <property type="entry name" value="HCP-like"/>
    <property type="match status" value="2"/>
</dbReference>